<dbReference type="Proteomes" id="UP000653565">
    <property type="component" value="Unassembled WGS sequence"/>
</dbReference>
<evidence type="ECO:0000313" key="3">
    <source>
        <dbReference type="Proteomes" id="UP000653565"/>
    </source>
</evidence>
<organism evidence="2 3">
    <name type="scientific">Aspergillus fumigatiaffinis</name>
    <dbReference type="NCBI Taxonomy" id="340414"/>
    <lineage>
        <taxon>Eukaryota</taxon>
        <taxon>Fungi</taxon>
        <taxon>Dikarya</taxon>
        <taxon>Ascomycota</taxon>
        <taxon>Pezizomycotina</taxon>
        <taxon>Eurotiomycetes</taxon>
        <taxon>Eurotiomycetidae</taxon>
        <taxon>Eurotiales</taxon>
        <taxon>Aspergillaceae</taxon>
        <taxon>Aspergillus</taxon>
        <taxon>Aspergillus subgen. Fumigati</taxon>
    </lineage>
</organism>
<evidence type="ECO:0000313" key="2">
    <source>
        <dbReference type="EMBL" id="KAF4237119.1"/>
    </source>
</evidence>
<reference evidence="2" key="2">
    <citation type="submission" date="2020-04" db="EMBL/GenBank/DDBJ databases">
        <authorList>
            <person name="Santos R.A.C."/>
            <person name="Steenwyk J.L."/>
            <person name="Rivero-Menendez O."/>
            <person name="Mead M.E."/>
            <person name="Silva L.P."/>
            <person name="Bastos R.W."/>
            <person name="Alastruey-Izquierdo A."/>
            <person name="Goldman G.H."/>
            <person name="Rokas A."/>
        </authorList>
    </citation>
    <scope>NUCLEOTIDE SEQUENCE</scope>
    <source>
        <strain evidence="2">CNM-CM6805</strain>
    </source>
</reference>
<gene>
    <name evidence="2" type="ORF">CNMCM6805_007068</name>
</gene>
<dbReference type="AlphaFoldDB" id="A0A8H4MC63"/>
<reference evidence="2" key="1">
    <citation type="journal article" date="2020" name="bioRxiv">
        <title>Genomic and phenotypic heterogeneity of clinical isolates of the human pathogens Aspergillus fumigatus, Aspergillus lentulus and Aspergillus fumigatiaffinis.</title>
        <authorList>
            <person name="dos Santos R.A.C."/>
            <person name="Steenwyk J.L."/>
            <person name="Rivero-Menendez O."/>
            <person name="Mead M.E."/>
            <person name="Silva L.P."/>
            <person name="Bastos R.W."/>
            <person name="Alastruey-Izquierdo A."/>
            <person name="Goldman G.H."/>
            <person name="Rokas A."/>
        </authorList>
    </citation>
    <scope>NUCLEOTIDE SEQUENCE</scope>
    <source>
        <strain evidence="2">CNM-CM6805</strain>
    </source>
</reference>
<keyword evidence="3" id="KW-1185">Reference proteome</keyword>
<accession>A0A8H4MC63</accession>
<evidence type="ECO:0000256" key="1">
    <source>
        <dbReference type="SAM" id="MobiDB-lite"/>
    </source>
</evidence>
<sequence>MKMLPSALRLLGNFLAISVLTCLFVTAFNLDLLPRGLSTRLFGRSLPGSLVTAPQGAVGYQPPPGPVADDARPTETSDKKAYKTITTTIITRETTHELRQAPAAMRNSSTLHGPPNVVVVTGTVTRTQVMAVSTQTASSEGSRDATDTWGLATLASSVLWALWHL</sequence>
<comment type="caution">
    <text evidence="2">The sequence shown here is derived from an EMBL/GenBank/DDBJ whole genome shotgun (WGS) entry which is preliminary data.</text>
</comment>
<protein>
    <submittedName>
        <fullName evidence="2">Uncharacterized protein</fullName>
    </submittedName>
</protein>
<name>A0A8H4MC63_9EURO</name>
<proteinExistence type="predicted"/>
<dbReference type="EMBL" id="JAAAPX010000047">
    <property type="protein sequence ID" value="KAF4237119.1"/>
    <property type="molecule type" value="Genomic_DNA"/>
</dbReference>
<feature type="region of interest" description="Disordered" evidence="1">
    <location>
        <begin position="53"/>
        <end position="77"/>
    </location>
</feature>